<dbReference type="AlphaFoldDB" id="A0AAU9LMP3"/>
<evidence type="ECO:0000313" key="2">
    <source>
        <dbReference type="Proteomes" id="UP001157418"/>
    </source>
</evidence>
<dbReference type="EMBL" id="CAKMRJ010000001">
    <property type="protein sequence ID" value="CAH1412924.1"/>
    <property type="molecule type" value="Genomic_DNA"/>
</dbReference>
<accession>A0AAU9LMP3</accession>
<comment type="caution">
    <text evidence="1">The sequence shown here is derived from an EMBL/GenBank/DDBJ whole genome shotgun (WGS) entry which is preliminary data.</text>
</comment>
<proteinExistence type="predicted"/>
<evidence type="ECO:0000313" key="1">
    <source>
        <dbReference type="EMBL" id="CAH1412924.1"/>
    </source>
</evidence>
<keyword evidence="2" id="KW-1185">Reference proteome</keyword>
<protein>
    <submittedName>
        <fullName evidence="1">Uncharacterized protein</fullName>
    </submittedName>
</protein>
<sequence>MIDDFDFRTLMDLNMIDDKEIGRIRVKASQESILNLLGEDEEAFKISGAPLLRFIYFPDLTSHRSASIDLGIIVPGKGDCGYLVGMD</sequence>
<dbReference type="Proteomes" id="UP001157418">
    <property type="component" value="Unassembled WGS sequence"/>
</dbReference>
<gene>
    <name evidence="1" type="ORF">LVIROSA_LOCUS910</name>
</gene>
<reference evidence="1 2" key="1">
    <citation type="submission" date="2022-01" db="EMBL/GenBank/DDBJ databases">
        <authorList>
            <person name="Xiong W."/>
            <person name="Schranz E."/>
        </authorList>
    </citation>
    <scope>NUCLEOTIDE SEQUENCE [LARGE SCALE GENOMIC DNA]</scope>
</reference>
<name>A0AAU9LMP3_9ASTR</name>
<organism evidence="1 2">
    <name type="scientific">Lactuca virosa</name>
    <dbReference type="NCBI Taxonomy" id="75947"/>
    <lineage>
        <taxon>Eukaryota</taxon>
        <taxon>Viridiplantae</taxon>
        <taxon>Streptophyta</taxon>
        <taxon>Embryophyta</taxon>
        <taxon>Tracheophyta</taxon>
        <taxon>Spermatophyta</taxon>
        <taxon>Magnoliopsida</taxon>
        <taxon>eudicotyledons</taxon>
        <taxon>Gunneridae</taxon>
        <taxon>Pentapetalae</taxon>
        <taxon>asterids</taxon>
        <taxon>campanulids</taxon>
        <taxon>Asterales</taxon>
        <taxon>Asteraceae</taxon>
        <taxon>Cichorioideae</taxon>
        <taxon>Cichorieae</taxon>
        <taxon>Lactucinae</taxon>
        <taxon>Lactuca</taxon>
    </lineage>
</organism>